<evidence type="ECO:0000256" key="3">
    <source>
        <dbReference type="ARBA" id="ARBA00022737"/>
    </source>
</evidence>
<dbReference type="EMBL" id="CCBN010000006">
    <property type="protein sequence ID" value="CDO53942.1"/>
    <property type="molecule type" value="Genomic_DNA"/>
</dbReference>
<gene>
    <name evidence="10" type="ORF">BN980_GECA06s02199g</name>
</gene>
<proteinExistence type="predicted"/>
<feature type="region of interest" description="Disordered" evidence="8">
    <location>
        <begin position="698"/>
        <end position="726"/>
    </location>
</feature>
<evidence type="ECO:0000313" key="11">
    <source>
        <dbReference type="Proteomes" id="UP000242525"/>
    </source>
</evidence>
<dbReference type="Proteomes" id="UP000242525">
    <property type="component" value="Unassembled WGS sequence"/>
</dbReference>
<feature type="region of interest" description="Disordered" evidence="8">
    <location>
        <begin position="239"/>
        <end position="316"/>
    </location>
</feature>
<dbReference type="GO" id="GO:0005634">
    <property type="term" value="C:nucleus"/>
    <property type="evidence" value="ECO:0007669"/>
    <property type="project" value="UniProtKB-SubCell"/>
</dbReference>
<accession>A0A0J9XAT6</accession>
<dbReference type="InterPro" id="IPR013087">
    <property type="entry name" value="Znf_C2H2_type"/>
</dbReference>
<name>A0A0J9XAT6_GEOCN</name>
<dbReference type="OrthoDB" id="1405595at2759"/>
<protein>
    <recommendedName>
        <fullName evidence="9">C2H2-type domain-containing protein</fullName>
    </recommendedName>
</protein>
<dbReference type="SMART" id="SM00355">
    <property type="entry name" value="ZnF_C2H2"/>
    <property type="match status" value="2"/>
</dbReference>
<feature type="compositionally biased region" description="Basic and acidic residues" evidence="8">
    <location>
        <begin position="698"/>
        <end position="707"/>
    </location>
</feature>
<organism evidence="10 11">
    <name type="scientific">Geotrichum candidum</name>
    <name type="common">Oospora lactis</name>
    <name type="synonym">Dipodascus geotrichum</name>
    <dbReference type="NCBI Taxonomy" id="1173061"/>
    <lineage>
        <taxon>Eukaryota</taxon>
        <taxon>Fungi</taxon>
        <taxon>Dikarya</taxon>
        <taxon>Ascomycota</taxon>
        <taxon>Saccharomycotina</taxon>
        <taxon>Dipodascomycetes</taxon>
        <taxon>Dipodascales</taxon>
        <taxon>Dipodascaceae</taxon>
        <taxon>Geotrichum</taxon>
    </lineage>
</organism>
<dbReference type="PANTHER" id="PTHR40626:SF11">
    <property type="entry name" value="ZINC FINGER PROTEIN YPR022C"/>
    <property type="match status" value="1"/>
</dbReference>
<evidence type="ECO:0000256" key="7">
    <source>
        <dbReference type="PROSITE-ProRule" id="PRU00042"/>
    </source>
</evidence>
<evidence type="ECO:0000259" key="9">
    <source>
        <dbReference type="PROSITE" id="PS50157"/>
    </source>
</evidence>
<evidence type="ECO:0000313" key="10">
    <source>
        <dbReference type="EMBL" id="CDO53942.1"/>
    </source>
</evidence>
<dbReference type="PROSITE" id="PS00028">
    <property type="entry name" value="ZINC_FINGER_C2H2_1"/>
    <property type="match status" value="2"/>
</dbReference>
<keyword evidence="6" id="KW-0539">Nucleus</keyword>
<evidence type="ECO:0000256" key="8">
    <source>
        <dbReference type="SAM" id="MobiDB-lite"/>
    </source>
</evidence>
<comment type="subcellular location">
    <subcellularLocation>
        <location evidence="1">Nucleus</location>
    </subcellularLocation>
</comment>
<keyword evidence="11" id="KW-1185">Reference proteome</keyword>
<keyword evidence="5" id="KW-0862">Zinc</keyword>
<dbReference type="GO" id="GO:0000978">
    <property type="term" value="F:RNA polymerase II cis-regulatory region sequence-specific DNA binding"/>
    <property type="evidence" value="ECO:0007669"/>
    <property type="project" value="InterPro"/>
</dbReference>
<dbReference type="AlphaFoldDB" id="A0A0J9XAT6"/>
<dbReference type="PANTHER" id="PTHR40626">
    <property type="entry name" value="MIP31509P"/>
    <property type="match status" value="1"/>
</dbReference>
<keyword evidence="4 7" id="KW-0863">Zinc-finger</keyword>
<reference evidence="10" key="1">
    <citation type="submission" date="2014-03" db="EMBL/GenBank/DDBJ databases">
        <authorList>
            <person name="Casaregola S."/>
        </authorList>
    </citation>
    <scope>NUCLEOTIDE SEQUENCE [LARGE SCALE GENOMIC DNA]</scope>
    <source>
        <strain evidence="10">CLIB 918</strain>
    </source>
</reference>
<dbReference type="InterPro" id="IPR036236">
    <property type="entry name" value="Znf_C2H2_sf"/>
</dbReference>
<comment type="caution">
    <text evidence="10">The sequence shown here is derived from an EMBL/GenBank/DDBJ whole genome shotgun (WGS) entry which is preliminary data.</text>
</comment>
<feature type="region of interest" description="Disordered" evidence="8">
    <location>
        <begin position="139"/>
        <end position="213"/>
    </location>
</feature>
<dbReference type="SUPFAM" id="SSF57667">
    <property type="entry name" value="beta-beta-alpha zinc fingers"/>
    <property type="match status" value="1"/>
</dbReference>
<evidence type="ECO:0000256" key="1">
    <source>
        <dbReference type="ARBA" id="ARBA00004123"/>
    </source>
</evidence>
<dbReference type="GO" id="GO:0000981">
    <property type="term" value="F:DNA-binding transcription factor activity, RNA polymerase II-specific"/>
    <property type="evidence" value="ECO:0007669"/>
    <property type="project" value="InterPro"/>
</dbReference>
<evidence type="ECO:0000256" key="6">
    <source>
        <dbReference type="ARBA" id="ARBA00023242"/>
    </source>
</evidence>
<feature type="compositionally biased region" description="Low complexity" evidence="8">
    <location>
        <begin position="177"/>
        <end position="213"/>
    </location>
</feature>
<evidence type="ECO:0000256" key="4">
    <source>
        <dbReference type="ARBA" id="ARBA00022771"/>
    </source>
</evidence>
<evidence type="ECO:0000256" key="5">
    <source>
        <dbReference type="ARBA" id="ARBA00022833"/>
    </source>
</evidence>
<feature type="domain" description="C2H2-type" evidence="9">
    <location>
        <begin position="13"/>
        <end position="42"/>
    </location>
</feature>
<dbReference type="GO" id="GO:0008270">
    <property type="term" value="F:zinc ion binding"/>
    <property type="evidence" value="ECO:0007669"/>
    <property type="project" value="UniProtKB-KW"/>
</dbReference>
<feature type="compositionally biased region" description="Low complexity" evidence="8">
    <location>
        <begin position="708"/>
        <end position="724"/>
    </location>
</feature>
<keyword evidence="2" id="KW-0479">Metal-binding</keyword>
<dbReference type="GO" id="GO:0000785">
    <property type="term" value="C:chromatin"/>
    <property type="evidence" value="ECO:0007669"/>
    <property type="project" value="TreeGrafter"/>
</dbReference>
<evidence type="ECO:0000256" key="2">
    <source>
        <dbReference type="ARBA" id="ARBA00022723"/>
    </source>
</evidence>
<dbReference type="STRING" id="1173061.A0A0J9XAT6"/>
<dbReference type="Gene3D" id="3.30.160.60">
    <property type="entry name" value="Classic Zinc Finger"/>
    <property type="match status" value="1"/>
</dbReference>
<feature type="compositionally biased region" description="Low complexity" evidence="8">
    <location>
        <begin position="263"/>
        <end position="290"/>
    </location>
</feature>
<feature type="domain" description="C2H2-type" evidence="9">
    <location>
        <begin position="43"/>
        <end position="72"/>
    </location>
</feature>
<sequence length="1105" mass="125618">MPPSSNPPNEKVYHCTFEGCTKFFNRRDYLDRHAASHLQVKPFTCVSCNRSFTRNDLYENHLLTRFHLKRAASSGAIGATGSFRSGKINTTSFSVHKHSGSGSATPHSAVAAAAANAQKEPFGAESLLTFQITNTSYNPYTNTLSRAAVPSRSRFKRHSKAGGSQYKQHQTVPPQAPQHQQQQQQQSSQQQQQQQSQQQHQQQHYQSQQYQQNYQQHQNFQPQFALQHQQQQLPPFSAIQPVYEPPQSQHDSASPPRPPHLKSLSFLGLGQQLQPQAQPQHQQHSPAHPSYPSGHLSQPMVPQAPLPKVQKNTDMPHHERRSLFDTYSFFFEEQDHLDNNAIEVAQKSWYYHQCQLDNFPVERIVPLSNKAYNVNPERTDAINKVMFGDDKAQYLTTEELTKHIKYTWHGLETTSTVLHRPSFDINAVAVTLAATLIYIGMVAPSRNRAKYQFIYRKLVDETLSALAVHKKTHSFYENLNYYQALTFLCWYNYELALTSESLHPNMEEVGTDLYCYVMIGSAFHRGKDSEINLGKATVNSEAYTFFPTMDPAEQEEQWLTWITHESFVRAAYFCSLSELMRKFVTQSKVGESVVDSDFIMICPLPLWRATSTEMFFQIVGPSRSIMTVSYLFLLKSMLRLPSILDDGTKEHGMITIQGKNVWTLGHLFILIYGLASIGWVVKGCTYYQQMHKSQKLLDEKEKSHNKNDNGNQSSNGNNCNNNSGLQECEPRLFPEAEYSSDTNGTPAGSTLHTVVDKRAQSRLFQALEMISSFCFDSSLQFLNPQISNRFTPQEKTPKQQLEQARQQSNEFGLSSVWNESDAFIPWDGLCGLSLHFQTCYFSIYTEGDFERRLVKSMADNLERLAQMRTTGESQGWTPGQVETFLMFGTTPPQTPPAEKVAELKRWVHMDVIFNKMAISGFYLVNLLSSSTPARFGAAETVYARALLVPAGLVVWAYDFYFRYTSGGAKYEQTAAYTPYYRDCIHGVAGVDATTLQRQHFPIVYAAWQVTQGRLVNPIEDDGVSNLIHKLGRRSRSKPAKSPQQAAPTSLDEDVSQFSWYEIQGQTDWCNIYSFLGLMIYLDEHKLKADPMCPDNEVLKNAKRAL</sequence>
<keyword evidence="3" id="KW-0677">Repeat</keyword>
<dbReference type="PROSITE" id="PS50157">
    <property type="entry name" value="ZINC_FINGER_C2H2_2"/>
    <property type="match status" value="2"/>
</dbReference>
<dbReference type="InterPro" id="IPR051059">
    <property type="entry name" value="VerF-like"/>
</dbReference>